<dbReference type="PATRIC" id="fig|47311.3.peg.1513"/>
<dbReference type="EMBL" id="LWMW01000112">
    <property type="protein sequence ID" value="KZX15644.1"/>
    <property type="molecule type" value="Genomic_DNA"/>
</dbReference>
<evidence type="ECO:0000313" key="1">
    <source>
        <dbReference type="EMBL" id="KZX15644.1"/>
    </source>
</evidence>
<name>A0A166DIU8_9EURY</name>
<keyword evidence="2" id="KW-1185">Reference proteome</keyword>
<organism evidence="1 2">
    <name type="scientific">Methanobrevibacter cuticularis</name>
    <dbReference type="NCBI Taxonomy" id="47311"/>
    <lineage>
        <taxon>Archaea</taxon>
        <taxon>Methanobacteriati</taxon>
        <taxon>Methanobacteriota</taxon>
        <taxon>Methanomada group</taxon>
        <taxon>Methanobacteria</taxon>
        <taxon>Methanobacteriales</taxon>
        <taxon>Methanobacteriaceae</taxon>
        <taxon>Methanobrevibacter</taxon>
    </lineage>
</organism>
<dbReference type="Proteomes" id="UP000077275">
    <property type="component" value="Unassembled WGS sequence"/>
</dbReference>
<evidence type="ECO:0000313" key="2">
    <source>
        <dbReference type="Proteomes" id="UP000077275"/>
    </source>
</evidence>
<accession>A0A166DIU8</accession>
<comment type="caution">
    <text evidence="1">The sequence shown here is derived from an EMBL/GenBank/DDBJ whole genome shotgun (WGS) entry which is preliminary data.</text>
</comment>
<dbReference type="AlphaFoldDB" id="A0A166DIU8"/>
<protein>
    <submittedName>
        <fullName evidence="1">Uncharacterized protein</fullName>
    </submittedName>
</protein>
<proteinExistence type="predicted"/>
<gene>
    <name evidence="1" type="ORF">MBCUT_13840</name>
</gene>
<reference evidence="1 2" key="1">
    <citation type="submission" date="2016-04" db="EMBL/GenBank/DDBJ databases">
        <title>Genome sequence of Methanobrevibacter cuticularis DSM 11139.</title>
        <authorList>
            <person name="Poehlein A."/>
            <person name="Seedorf H."/>
            <person name="Daniel R."/>
        </authorList>
    </citation>
    <scope>NUCLEOTIDE SEQUENCE [LARGE SCALE GENOMIC DNA]</scope>
    <source>
        <strain evidence="1 2">DSM 11139</strain>
    </source>
</reference>
<sequence length="37" mass="4355">METQKIKLFKTFRYIEAIKKAIIDKIDNIKGLNKKSS</sequence>